<dbReference type="PIRSF" id="PIRSF015034">
    <property type="entry name" value="YacH"/>
    <property type="match status" value="1"/>
</dbReference>
<dbReference type="EMBL" id="WBZB01000009">
    <property type="protein sequence ID" value="KAB3532411.1"/>
    <property type="molecule type" value="Genomic_DNA"/>
</dbReference>
<dbReference type="AlphaFoldDB" id="A0A833HQW4"/>
<evidence type="ECO:0000313" key="3">
    <source>
        <dbReference type="EMBL" id="KAB3532411.1"/>
    </source>
</evidence>
<dbReference type="GO" id="GO:0005507">
    <property type="term" value="F:copper ion binding"/>
    <property type="evidence" value="ECO:0007669"/>
    <property type="project" value="TreeGrafter"/>
</dbReference>
<dbReference type="GO" id="GO:0008270">
    <property type="term" value="F:zinc ion binding"/>
    <property type="evidence" value="ECO:0007669"/>
    <property type="project" value="TreeGrafter"/>
</dbReference>
<keyword evidence="4" id="KW-1185">Reference proteome</keyword>
<feature type="domain" description="UVR" evidence="2">
    <location>
        <begin position="129"/>
        <end position="164"/>
    </location>
</feature>
<dbReference type="InterPro" id="IPR001943">
    <property type="entry name" value="UVR_dom"/>
</dbReference>
<name>A0A833HQW4_9FIRM</name>
<dbReference type="Pfam" id="PF02151">
    <property type="entry name" value="UVR"/>
    <property type="match status" value="1"/>
</dbReference>
<accession>A0A833HQW4</accession>
<protein>
    <recommendedName>
        <fullName evidence="2">UVR domain-containing protein</fullName>
    </recommendedName>
</protein>
<sequence length="167" mass="19229">MLCDECKKRNAVVHMSKIVQGKKEELHLCEVCARNKDVSIEKNFTIPNFLANLLDAGMGSGIVKGYDEVLKCNHCGSTFREFKQNGRLGCDECYQIYKEKLKPLVRRIHGNTKHIGKVPKRCGGIIHLRKQLQELKQKLQKAIDQEAFEEAAVLRDEIHRIEEEIRK</sequence>
<dbReference type="Proteomes" id="UP000465601">
    <property type="component" value="Unassembled WGS sequence"/>
</dbReference>
<reference evidence="3 4" key="1">
    <citation type="submission" date="2019-10" db="EMBL/GenBank/DDBJ databases">
        <title>Alkaliphilus serpentinus sp. nov. and Alkaliphilus pronyensis sp. nov., two novel anaerobic alkaliphilic species isolated from the serpentinized-hosted hydrothermal field of the Prony Bay (New Caledonia).</title>
        <authorList>
            <person name="Postec A."/>
        </authorList>
    </citation>
    <scope>NUCLEOTIDE SEQUENCE [LARGE SCALE GENOMIC DNA]</scope>
    <source>
        <strain evidence="3 4">LacT</strain>
    </source>
</reference>
<dbReference type="GO" id="GO:1990170">
    <property type="term" value="P:stress response to cadmium ion"/>
    <property type="evidence" value="ECO:0007669"/>
    <property type="project" value="TreeGrafter"/>
</dbReference>
<evidence type="ECO:0000313" key="4">
    <source>
        <dbReference type="Proteomes" id="UP000465601"/>
    </source>
</evidence>
<organism evidence="3 4">
    <name type="scientific">Alkaliphilus serpentinus</name>
    <dbReference type="NCBI Taxonomy" id="1482731"/>
    <lineage>
        <taxon>Bacteria</taxon>
        <taxon>Bacillati</taxon>
        <taxon>Bacillota</taxon>
        <taxon>Clostridia</taxon>
        <taxon>Peptostreptococcales</taxon>
        <taxon>Natronincolaceae</taxon>
        <taxon>Alkaliphilus</taxon>
    </lineage>
</organism>
<dbReference type="OrthoDB" id="9788704at2"/>
<dbReference type="GO" id="GO:1990169">
    <property type="term" value="P:stress response to copper ion"/>
    <property type="evidence" value="ECO:0007669"/>
    <property type="project" value="TreeGrafter"/>
</dbReference>
<dbReference type="Gene3D" id="4.10.860.10">
    <property type="entry name" value="UVR domain"/>
    <property type="match status" value="1"/>
</dbReference>
<evidence type="ECO:0000256" key="1">
    <source>
        <dbReference type="SAM" id="Coils"/>
    </source>
</evidence>
<proteinExistence type="predicted"/>
<dbReference type="RefSeq" id="WP_151864792.1">
    <property type="nucleotide sequence ID" value="NZ_WBZB01000009.1"/>
</dbReference>
<keyword evidence="1" id="KW-0175">Coiled coil</keyword>
<dbReference type="InterPro" id="IPR025542">
    <property type="entry name" value="YacH"/>
</dbReference>
<dbReference type="PANTHER" id="PTHR38430:SF1">
    <property type="entry name" value="PROTEIN-ARGININE KINASE ACTIVATOR PROTEIN"/>
    <property type="match status" value="1"/>
</dbReference>
<dbReference type="GO" id="GO:0046870">
    <property type="term" value="F:cadmium ion binding"/>
    <property type="evidence" value="ECO:0007669"/>
    <property type="project" value="TreeGrafter"/>
</dbReference>
<dbReference type="InterPro" id="IPR036876">
    <property type="entry name" value="UVR_dom_sf"/>
</dbReference>
<comment type="caution">
    <text evidence="3">The sequence shown here is derived from an EMBL/GenBank/DDBJ whole genome shotgun (WGS) entry which is preliminary data.</text>
</comment>
<evidence type="ECO:0000259" key="2">
    <source>
        <dbReference type="PROSITE" id="PS50151"/>
    </source>
</evidence>
<dbReference type="GO" id="GO:0050897">
    <property type="term" value="F:cobalt ion binding"/>
    <property type="evidence" value="ECO:0007669"/>
    <property type="project" value="TreeGrafter"/>
</dbReference>
<gene>
    <name evidence="3" type="ORF">F8153_02570</name>
</gene>
<feature type="coiled-coil region" evidence="1">
    <location>
        <begin position="125"/>
        <end position="164"/>
    </location>
</feature>
<dbReference type="SUPFAM" id="SSF46600">
    <property type="entry name" value="C-terminal UvrC-binding domain of UvrB"/>
    <property type="match status" value="1"/>
</dbReference>
<dbReference type="PROSITE" id="PS50151">
    <property type="entry name" value="UVR"/>
    <property type="match status" value="1"/>
</dbReference>
<dbReference type="PANTHER" id="PTHR38430">
    <property type="entry name" value="PROTEIN-ARGININE KINASE ACTIVATOR PROTEIN"/>
    <property type="match status" value="1"/>
</dbReference>